<comment type="caution">
    <text evidence="1">The sequence shown here is derived from an EMBL/GenBank/DDBJ whole genome shotgun (WGS) entry which is preliminary data.</text>
</comment>
<evidence type="ECO:0000313" key="2">
    <source>
        <dbReference type="Proteomes" id="UP000590511"/>
    </source>
</evidence>
<sequence length="31" mass="3273">MILSAAALAAARCMGWLLCTAAVFLVLDLYT</sequence>
<accession>A0A7W7HEX4</accession>
<proteinExistence type="predicted"/>
<dbReference type="AlphaFoldDB" id="A0A7W7HEX4"/>
<gene>
    <name evidence="1" type="ORF">BJ964_003410</name>
</gene>
<protein>
    <submittedName>
        <fullName evidence="1">Uncharacterized protein</fullName>
    </submittedName>
</protein>
<name>A0A7W7HEX4_9ACTN</name>
<dbReference type="EMBL" id="JACHNC010000001">
    <property type="protein sequence ID" value="MBB4749249.1"/>
    <property type="molecule type" value="Genomic_DNA"/>
</dbReference>
<reference evidence="1 2" key="1">
    <citation type="submission" date="2020-08" db="EMBL/GenBank/DDBJ databases">
        <title>Sequencing the genomes of 1000 actinobacteria strains.</title>
        <authorList>
            <person name="Klenk H.-P."/>
        </authorList>
    </citation>
    <scope>NUCLEOTIDE SEQUENCE [LARGE SCALE GENOMIC DNA]</scope>
    <source>
        <strain evidence="1 2">DSM 43150</strain>
    </source>
</reference>
<organism evidence="1 2">
    <name type="scientific">Actinoplanes lobatus</name>
    <dbReference type="NCBI Taxonomy" id="113568"/>
    <lineage>
        <taxon>Bacteria</taxon>
        <taxon>Bacillati</taxon>
        <taxon>Actinomycetota</taxon>
        <taxon>Actinomycetes</taxon>
        <taxon>Micromonosporales</taxon>
        <taxon>Micromonosporaceae</taxon>
        <taxon>Actinoplanes</taxon>
    </lineage>
</organism>
<dbReference type="Proteomes" id="UP000590511">
    <property type="component" value="Unassembled WGS sequence"/>
</dbReference>
<evidence type="ECO:0000313" key="1">
    <source>
        <dbReference type="EMBL" id="MBB4749249.1"/>
    </source>
</evidence>